<accession>X1QI14</accession>
<dbReference type="AlphaFoldDB" id="X1QI14"/>
<feature type="compositionally biased region" description="Basic and acidic residues" evidence="1">
    <location>
        <begin position="99"/>
        <end position="108"/>
    </location>
</feature>
<protein>
    <submittedName>
        <fullName evidence="2">Uncharacterized protein</fullName>
    </submittedName>
</protein>
<evidence type="ECO:0000313" key="2">
    <source>
        <dbReference type="EMBL" id="GAI68107.1"/>
    </source>
</evidence>
<dbReference type="EMBL" id="BARW01000703">
    <property type="protein sequence ID" value="GAI68107.1"/>
    <property type="molecule type" value="Genomic_DNA"/>
</dbReference>
<evidence type="ECO:0000256" key="1">
    <source>
        <dbReference type="SAM" id="MobiDB-lite"/>
    </source>
</evidence>
<reference evidence="2" key="1">
    <citation type="journal article" date="2014" name="Front. Microbiol.">
        <title>High frequency of phylogenetically diverse reductive dehalogenase-homologous genes in deep subseafloor sedimentary metagenomes.</title>
        <authorList>
            <person name="Kawai M."/>
            <person name="Futagami T."/>
            <person name="Toyoda A."/>
            <person name="Takaki Y."/>
            <person name="Nishi S."/>
            <person name="Hori S."/>
            <person name="Arai W."/>
            <person name="Tsubouchi T."/>
            <person name="Morono Y."/>
            <person name="Uchiyama I."/>
            <person name="Ito T."/>
            <person name="Fujiyama A."/>
            <person name="Inagaki F."/>
            <person name="Takami H."/>
        </authorList>
    </citation>
    <scope>NUCLEOTIDE SEQUENCE</scope>
    <source>
        <strain evidence="2">Expedition CK06-06</strain>
    </source>
</reference>
<feature type="compositionally biased region" description="Basic residues" evidence="1">
    <location>
        <begin position="77"/>
        <end position="98"/>
    </location>
</feature>
<comment type="caution">
    <text evidence="2">The sequence shown here is derived from an EMBL/GenBank/DDBJ whole genome shotgun (WGS) entry which is preliminary data.</text>
</comment>
<feature type="non-terminal residue" evidence="2">
    <location>
        <position position="1"/>
    </location>
</feature>
<proteinExistence type="predicted"/>
<name>X1QI14_9ZZZZ</name>
<gene>
    <name evidence="2" type="ORF">S12H4_02730</name>
</gene>
<organism evidence="2">
    <name type="scientific">marine sediment metagenome</name>
    <dbReference type="NCBI Taxonomy" id="412755"/>
    <lineage>
        <taxon>unclassified sequences</taxon>
        <taxon>metagenomes</taxon>
        <taxon>ecological metagenomes</taxon>
    </lineage>
</organism>
<sequence>DFPLKYSVPASWDSFYVDLPEGVRSDFLPGAETLIISARIRQSAETDHILQWFKKNNYSPDCLPKPLNKTAVSIRAKTTRRKSHPVPKKITRKPRKPKPTAEAKVEPARRSVGREIRLAWIPPVIWEQMIADGLRMNEIEVFRILYTFRKFPETGHLGSTGKSSLGSLCYTSTYQAQIVQMLEKVRRDILRSRNPDRIKQAEKMGTGIDSVRRAIKHLGVLGYHFVIYYGYPKIMKRISPEMQALREQRSETVPQSGPSKYAIATNKAQQKYFKKYDRVCRDHGVRPCLFNLQKIPGESVSL</sequence>
<feature type="region of interest" description="Disordered" evidence="1">
    <location>
        <begin position="75"/>
        <end position="108"/>
    </location>
</feature>